<comment type="caution">
    <text evidence="2">The sequence shown here is derived from an EMBL/GenBank/DDBJ whole genome shotgun (WGS) entry which is preliminary data.</text>
</comment>
<dbReference type="PROSITE" id="PS51257">
    <property type="entry name" value="PROKAR_LIPOPROTEIN"/>
    <property type="match status" value="1"/>
</dbReference>
<keyword evidence="3" id="KW-1185">Reference proteome</keyword>
<evidence type="ECO:0000313" key="2">
    <source>
        <dbReference type="EMBL" id="MFB9097442.1"/>
    </source>
</evidence>
<feature type="signal peptide" evidence="1">
    <location>
        <begin position="1"/>
        <end position="18"/>
    </location>
</feature>
<sequence length="211" mass="23117">MKKLSILVLGLLMFSCNSDDSNDTQEDSSSAVAFFKANLTNLSVNYIQDNSNSPSHVNQQSIGYSATGSNKSFYYSSNMQPLGLNDYPSLDITLHHMYESTDENTETTNFNTIFSNKPTNFITSTQDFNWTKGVSVTYTDNNDDTYSTLSGSQTGSTITYTSTVAGTNSLTGLQTQTVTGTVACKLYKDNDPSVIINLTAGSFKLVFQEYN</sequence>
<organism evidence="2 3">
    <name type="scientific">Flavobacterium jumunjinense</name>
    <dbReference type="NCBI Taxonomy" id="998845"/>
    <lineage>
        <taxon>Bacteria</taxon>
        <taxon>Pseudomonadati</taxon>
        <taxon>Bacteroidota</taxon>
        <taxon>Flavobacteriia</taxon>
        <taxon>Flavobacteriales</taxon>
        <taxon>Flavobacteriaceae</taxon>
        <taxon>Flavobacterium</taxon>
    </lineage>
</organism>
<feature type="chain" id="PRO_5047066124" description="Lipoprotein" evidence="1">
    <location>
        <begin position="19"/>
        <end position="211"/>
    </location>
</feature>
<reference evidence="2 3" key="1">
    <citation type="submission" date="2024-09" db="EMBL/GenBank/DDBJ databases">
        <authorList>
            <person name="Sun Q."/>
            <person name="Mori K."/>
        </authorList>
    </citation>
    <scope>NUCLEOTIDE SEQUENCE [LARGE SCALE GENOMIC DNA]</scope>
    <source>
        <strain evidence="2 3">CECT 7955</strain>
    </source>
</reference>
<gene>
    <name evidence="2" type="ORF">ACFFVF_13015</name>
</gene>
<name>A0ABV5GQ17_9FLAO</name>
<evidence type="ECO:0008006" key="4">
    <source>
        <dbReference type="Google" id="ProtNLM"/>
    </source>
</evidence>
<evidence type="ECO:0000256" key="1">
    <source>
        <dbReference type="SAM" id="SignalP"/>
    </source>
</evidence>
<evidence type="ECO:0000313" key="3">
    <source>
        <dbReference type="Proteomes" id="UP001589607"/>
    </source>
</evidence>
<dbReference type="EMBL" id="JBHMEY010000049">
    <property type="protein sequence ID" value="MFB9097442.1"/>
    <property type="molecule type" value="Genomic_DNA"/>
</dbReference>
<proteinExistence type="predicted"/>
<dbReference type="Proteomes" id="UP001589607">
    <property type="component" value="Unassembled WGS sequence"/>
</dbReference>
<dbReference type="RefSeq" id="WP_236457709.1">
    <property type="nucleotide sequence ID" value="NZ_CBCSGE010000040.1"/>
</dbReference>
<keyword evidence="1" id="KW-0732">Signal</keyword>
<accession>A0ABV5GQ17</accession>
<protein>
    <recommendedName>
        <fullName evidence="4">Lipoprotein</fullName>
    </recommendedName>
</protein>